<dbReference type="RefSeq" id="WP_181835285.1">
    <property type="nucleotide sequence ID" value="NZ_JACERN010000022.1"/>
</dbReference>
<protein>
    <submittedName>
        <fullName evidence="2">DUF2399 domain-containing protein</fullName>
    </submittedName>
</protein>
<dbReference type="Gene3D" id="3.40.1360.10">
    <property type="match status" value="1"/>
</dbReference>
<dbReference type="Proteomes" id="UP000545606">
    <property type="component" value="Unassembled WGS sequence"/>
</dbReference>
<reference evidence="2 3" key="1">
    <citation type="submission" date="2020-07" db="EMBL/GenBank/DDBJ databases">
        <title>Draft genome sequence of violacein-producing bacteria and related species.</title>
        <authorList>
            <person name="Wilson H.S."/>
            <person name="De Leon M.E."/>
        </authorList>
    </citation>
    <scope>NUCLEOTIDE SEQUENCE [LARGE SCALE GENOMIC DNA]</scope>
    <source>
        <strain evidence="2 3">HSC-21Su07</strain>
    </source>
</reference>
<accession>A0A838Y694</accession>
<dbReference type="SUPFAM" id="SSF56726">
    <property type="entry name" value="DNA topoisomerase IV, alpha subunit"/>
    <property type="match status" value="1"/>
</dbReference>
<evidence type="ECO:0000259" key="1">
    <source>
        <dbReference type="Pfam" id="PF09664"/>
    </source>
</evidence>
<proteinExistence type="predicted"/>
<dbReference type="GO" id="GO:0005694">
    <property type="term" value="C:chromosome"/>
    <property type="evidence" value="ECO:0007669"/>
    <property type="project" value="InterPro"/>
</dbReference>
<evidence type="ECO:0000313" key="2">
    <source>
        <dbReference type="EMBL" id="MBA4708067.1"/>
    </source>
</evidence>
<dbReference type="Pfam" id="PF09664">
    <property type="entry name" value="DUF2399"/>
    <property type="match status" value="1"/>
</dbReference>
<evidence type="ECO:0000313" key="3">
    <source>
        <dbReference type="Proteomes" id="UP000545606"/>
    </source>
</evidence>
<comment type="caution">
    <text evidence="2">The sequence shown here is derived from an EMBL/GenBank/DDBJ whole genome shotgun (WGS) entry which is preliminary data.</text>
</comment>
<dbReference type="InterPro" id="IPR036078">
    <property type="entry name" value="Spo11/TopoVI_A_sf"/>
</dbReference>
<keyword evidence="3" id="KW-1185">Reference proteome</keyword>
<sequence>MSSWLARISPELVERFPIGARGHHLLLQPTLAPTPLLLPQADQALLQRWLALRVMRQRWTSLLGQGSDAAQAEDLLRRLLECGWCEVELHAEPGRLGQWEPFWVSWREVYQLRSLIGLPDADARDEVVQLWRGWQPQNGILQGLADSLAQRLQSSTLERRLKIAQALDGWLSAGLWGTERQFSQYALGRSKAFGEADRRWLAEFGIALEACGISRHTPHVFLSGPLELYAGGQLLLSAGLLQSGLALAPEALQQVDAVRGVVQMVRIVENLSVFEVLTRQAEPVLTIWVPGYPHRRWLQAVGHLLAVLHLPVQVACDLDPAGVAIALQVGELAGQAGCAWQPWHMQADELTLAHGGQPLKEEDQQALARLARLPLPPMLADLCAAMLERQLKVEQEALFIGHCDEGQAG</sequence>
<dbReference type="GO" id="GO:0003677">
    <property type="term" value="F:DNA binding"/>
    <property type="evidence" value="ECO:0007669"/>
    <property type="project" value="InterPro"/>
</dbReference>
<dbReference type="EMBL" id="JACERN010000022">
    <property type="protein sequence ID" value="MBA4708067.1"/>
    <property type="molecule type" value="Genomic_DNA"/>
</dbReference>
<dbReference type="InterPro" id="IPR024465">
    <property type="entry name" value="DUF2399"/>
</dbReference>
<name>A0A838Y694_9NEIS</name>
<dbReference type="AlphaFoldDB" id="A0A838Y694"/>
<feature type="domain" description="DUF2399" evidence="1">
    <location>
        <begin position="253"/>
        <end position="398"/>
    </location>
</feature>
<organism evidence="2 3">
    <name type="scientific">Aquitalea aquatica</name>
    <dbReference type="NCBI Taxonomy" id="3044273"/>
    <lineage>
        <taxon>Bacteria</taxon>
        <taxon>Pseudomonadati</taxon>
        <taxon>Pseudomonadota</taxon>
        <taxon>Betaproteobacteria</taxon>
        <taxon>Neisseriales</taxon>
        <taxon>Chromobacteriaceae</taxon>
        <taxon>Aquitalea</taxon>
    </lineage>
</organism>
<gene>
    <name evidence="2" type="ORF">H2Z84_06690</name>
</gene>